<gene>
    <name evidence="1" type="ORF">Ate02nite_42090</name>
</gene>
<dbReference type="EMBL" id="BOMY01000030">
    <property type="protein sequence ID" value="GIF21479.1"/>
    <property type="molecule type" value="Genomic_DNA"/>
</dbReference>
<accession>A0A919NP53</accession>
<evidence type="ECO:0008006" key="3">
    <source>
        <dbReference type="Google" id="ProtNLM"/>
    </source>
</evidence>
<name>A0A919NP53_9ACTN</name>
<evidence type="ECO:0000313" key="2">
    <source>
        <dbReference type="Proteomes" id="UP000623608"/>
    </source>
</evidence>
<dbReference type="Proteomes" id="UP000623608">
    <property type="component" value="Unassembled WGS sequence"/>
</dbReference>
<organism evidence="1 2">
    <name type="scientific">Paractinoplanes tereljensis</name>
    <dbReference type="NCBI Taxonomy" id="571912"/>
    <lineage>
        <taxon>Bacteria</taxon>
        <taxon>Bacillati</taxon>
        <taxon>Actinomycetota</taxon>
        <taxon>Actinomycetes</taxon>
        <taxon>Micromonosporales</taxon>
        <taxon>Micromonosporaceae</taxon>
        <taxon>Paractinoplanes</taxon>
    </lineage>
</organism>
<dbReference type="AlphaFoldDB" id="A0A919NP53"/>
<keyword evidence="2" id="KW-1185">Reference proteome</keyword>
<sequence length="249" mass="26463">MTLSEHPLAPVLDAIRSMFGTVDLPGVAPGLLVADDDGWAPAARLADDLLPTLLDRAARQWRAQPHAAASLAWKAYTYWLALPAVLGFAVARRVPLLSAGDVLVRFDGKALVTIGLRASLTVAVLPGDRLAEGARSGVLVVAGEDELLAALRRSLLDQHLYPLLASMHGAVRIGRRVLLGSLASGIAHPLLRLEDAPIGRILRALEIDELIDLVPGPNGRPAVRRRTCCLAFTLPRSKVCADCCIPPSA</sequence>
<comment type="caution">
    <text evidence="1">The sequence shown here is derived from an EMBL/GenBank/DDBJ whole genome shotgun (WGS) entry which is preliminary data.</text>
</comment>
<reference evidence="1" key="1">
    <citation type="submission" date="2021-01" db="EMBL/GenBank/DDBJ databases">
        <title>Whole genome shotgun sequence of Actinoplanes tereljensis NBRC 105297.</title>
        <authorList>
            <person name="Komaki H."/>
            <person name="Tamura T."/>
        </authorList>
    </citation>
    <scope>NUCLEOTIDE SEQUENCE</scope>
    <source>
        <strain evidence="1">NBRC 105297</strain>
    </source>
</reference>
<protein>
    <recommendedName>
        <fullName evidence="3">Ferric iron reductase FhuF-like transporter</fullName>
    </recommendedName>
</protein>
<proteinExistence type="predicted"/>
<evidence type="ECO:0000313" key="1">
    <source>
        <dbReference type="EMBL" id="GIF21479.1"/>
    </source>
</evidence>